<dbReference type="Pfam" id="PF22822">
    <property type="entry name" value="MrpR_N_CB"/>
    <property type="match status" value="1"/>
</dbReference>
<dbReference type="Proteomes" id="UP000824633">
    <property type="component" value="Chromosome"/>
</dbReference>
<organism evidence="2 3">
    <name type="scientific">Clostridium gelidum</name>
    <dbReference type="NCBI Taxonomy" id="704125"/>
    <lineage>
        <taxon>Bacteria</taxon>
        <taxon>Bacillati</taxon>
        <taxon>Bacillota</taxon>
        <taxon>Clostridia</taxon>
        <taxon>Eubacteriales</taxon>
        <taxon>Clostridiaceae</taxon>
        <taxon>Clostridium</taxon>
    </lineage>
</organism>
<keyword evidence="3" id="KW-1185">Reference proteome</keyword>
<accession>A0ABN6J052</accession>
<evidence type="ECO:0000313" key="3">
    <source>
        <dbReference type="Proteomes" id="UP000824633"/>
    </source>
</evidence>
<feature type="domain" description="MrpR N-terminal core-binding" evidence="1">
    <location>
        <begin position="19"/>
        <end position="95"/>
    </location>
</feature>
<proteinExistence type="predicted"/>
<dbReference type="InterPro" id="IPR011010">
    <property type="entry name" value="DNA_brk_join_enz"/>
</dbReference>
<reference evidence="3" key="1">
    <citation type="submission" date="2021-07" db="EMBL/GenBank/DDBJ databases">
        <title>Complete genome sequencing of a Clostridium isolate.</title>
        <authorList>
            <person name="Ueki A."/>
            <person name="Tonouchi A."/>
        </authorList>
    </citation>
    <scope>NUCLEOTIDE SEQUENCE [LARGE SCALE GENOMIC DNA]</scope>
    <source>
        <strain evidence="3">C5S11</strain>
    </source>
</reference>
<name>A0ABN6J052_9CLOT</name>
<gene>
    <name evidence="2" type="ORF">psyc5s11_36740</name>
</gene>
<dbReference type="SUPFAM" id="SSF56349">
    <property type="entry name" value="DNA breaking-rejoining enzymes"/>
    <property type="match status" value="1"/>
</dbReference>
<sequence>MYEFLGRGLTYDELNEFQKRKADWIEKIDRYSENTRKVYWVVLNSKVTPLEIQENKDLYNWNKEEIISLIKDNTTNSKATKMNLYTIIVMYIKWAYQNGVKSGENPCDTIDTKALFTIDEAVLKESYQTLQEFYDFILGLNCSDVDRAMITLIRYGVSIDQVGTIKWEDIDKENKVLNVNREEKESLQLPIDNLFIMMIDKAKMCDRYAPGQKMVEYVDYGYVIKASATVDWKVIPAINIYNKVGVISRNNKIMRISVSKLYINRKHDLLFNILNDYGKVTKLDIEKVIEIFGEEITAIKSFKLKQEFELISSRVVEWKRKNRTK</sequence>
<dbReference type="EMBL" id="AP024849">
    <property type="protein sequence ID" value="BCZ47607.1"/>
    <property type="molecule type" value="Genomic_DNA"/>
</dbReference>
<evidence type="ECO:0000259" key="1">
    <source>
        <dbReference type="Pfam" id="PF22822"/>
    </source>
</evidence>
<evidence type="ECO:0000313" key="2">
    <source>
        <dbReference type="EMBL" id="BCZ47607.1"/>
    </source>
</evidence>
<protein>
    <recommendedName>
        <fullName evidence="1">MrpR N-terminal core-binding domain-containing protein</fullName>
    </recommendedName>
</protein>
<dbReference type="InterPro" id="IPR055009">
    <property type="entry name" value="MrpR_N_CB"/>
</dbReference>
<dbReference type="RefSeq" id="WP_224033934.1">
    <property type="nucleotide sequence ID" value="NZ_AP024849.1"/>
</dbReference>